<keyword evidence="2" id="KW-1185">Reference proteome</keyword>
<comment type="caution">
    <text evidence="1">The sequence shown here is derived from an EMBL/GenBank/DDBJ whole genome shotgun (WGS) entry which is preliminary data.</text>
</comment>
<sequence length="112" mass="12695">MNSHPSDLVGIFCFKRVLAHIGQPHRLALVDRASCGLVARRIAYETPQNTQPMAENCAQCISGVRALAIQPMLSLRTYLSAHNQTETLYFYESRTHTHGPHPSNRKLRNVRR</sequence>
<dbReference type="Proteomes" id="UP000184514">
    <property type="component" value="Unassembled WGS sequence"/>
</dbReference>
<evidence type="ECO:0000313" key="1">
    <source>
        <dbReference type="EMBL" id="OJI93651.1"/>
    </source>
</evidence>
<dbReference type="STRING" id="696762.PFRI_21220"/>
<name>A0A1L9NWN2_9RHOB</name>
<proteinExistence type="predicted"/>
<dbReference type="EMBL" id="MLCB01000137">
    <property type="protein sequence ID" value="OJI93651.1"/>
    <property type="molecule type" value="Genomic_DNA"/>
</dbReference>
<evidence type="ECO:0000313" key="2">
    <source>
        <dbReference type="Proteomes" id="UP000184514"/>
    </source>
</evidence>
<reference evidence="1 2" key="1">
    <citation type="submission" date="2016-10" db="EMBL/GenBank/DDBJ databases">
        <title>Genome sequence of Planktotalea frisia SH6-1.</title>
        <authorList>
            <person name="Poehlein A."/>
            <person name="Bakenhus I."/>
            <person name="Voget S."/>
            <person name="Brinkhoff T."/>
            <person name="Simon M."/>
        </authorList>
    </citation>
    <scope>NUCLEOTIDE SEQUENCE [LARGE SCALE GENOMIC DNA]</scope>
    <source>
        <strain evidence="1 2">SH6-1</strain>
    </source>
</reference>
<protein>
    <submittedName>
        <fullName evidence="1">Uncharacterized protein</fullName>
    </submittedName>
</protein>
<organism evidence="1 2">
    <name type="scientific">Planktotalea frisia</name>
    <dbReference type="NCBI Taxonomy" id="696762"/>
    <lineage>
        <taxon>Bacteria</taxon>
        <taxon>Pseudomonadati</taxon>
        <taxon>Pseudomonadota</taxon>
        <taxon>Alphaproteobacteria</taxon>
        <taxon>Rhodobacterales</taxon>
        <taxon>Paracoccaceae</taxon>
        <taxon>Planktotalea</taxon>
    </lineage>
</organism>
<dbReference type="AlphaFoldDB" id="A0A1L9NWN2"/>
<gene>
    <name evidence="1" type="ORF">PFRI_21220</name>
</gene>
<accession>A0A1L9NWN2</accession>